<dbReference type="InterPro" id="IPR025447">
    <property type="entry name" value="DUF4192"/>
</dbReference>
<sequence>MTTSTENFIVQSPGQLIANIPGALGFYPTESLVLMGFNKTLGRYTLGPTVRMDIDKIPETMNEVTDTLHQMGCEMLMGFLITTRPEELIDAVVTDLYYLRCLRSDLEIVACWHVPQVRTGEEYAIWFGPEAYSTTDNPHWRDWETGRVSSITDSATMTDFVREGRLPDINREESLAPLRDINPHFTVNELMALERTAMDAASDLHSGRGIQSGRGGDERAYALADVPVDVDLLLKECAAKSFADISADWEILTTVAMWMSTTCTRDIVMGACIVHAEAAEKVLLAVAQSMHHTARHNALCIYGAVLIARKFSMRTGAVLATVLEEDPDHSLAGLMVQAYRSGLHEWLVDSLVEGSNIACEKLTCRASNPVPLEL</sequence>
<dbReference type="RefSeq" id="WP_027018472.1">
    <property type="nucleotide sequence ID" value="NZ_ATVG01000001.1"/>
</dbReference>
<dbReference type="Pfam" id="PF13830">
    <property type="entry name" value="DUF4192"/>
    <property type="match status" value="1"/>
</dbReference>
<keyword evidence="2" id="KW-1185">Reference proteome</keyword>
<protein>
    <recommendedName>
        <fullName evidence="3">DUF4192 domain-containing protein</fullName>
    </recommendedName>
</protein>
<proteinExistence type="predicted"/>
<name>A0ABY7U8F4_9CORY</name>
<accession>A0ABY7U8F4</accession>
<dbReference type="Proteomes" id="UP001220064">
    <property type="component" value="Chromosome"/>
</dbReference>
<gene>
    <name evidence="1" type="ORF">CMASS_06160</name>
</gene>
<evidence type="ECO:0000313" key="2">
    <source>
        <dbReference type="Proteomes" id="UP001220064"/>
    </source>
</evidence>
<evidence type="ECO:0008006" key="3">
    <source>
        <dbReference type="Google" id="ProtNLM"/>
    </source>
</evidence>
<organism evidence="1 2">
    <name type="scientific">Corynebacterium massiliense DSM 45435</name>
    <dbReference type="NCBI Taxonomy" id="1121364"/>
    <lineage>
        <taxon>Bacteria</taxon>
        <taxon>Bacillati</taxon>
        <taxon>Actinomycetota</taxon>
        <taxon>Actinomycetes</taxon>
        <taxon>Mycobacteriales</taxon>
        <taxon>Corynebacteriaceae</taxon>
        <taxon>Corynebacterium</taxon>
    </lineage>
</organism>
<evidence type="ECO:0000313" key="1">
    <source>
        <dbReference type="EMBL" id="WCZ32666.1"/>
    </source>
</evidence>
<reference evidence="1 2" key="1">
    <citation type="submission" date="2020-10" db="EMBL/GenBank/DDBJ databases">
        <title>Complete genome sequence of Corynebacterium massiliense DSM 45435, type strain of Corynebacterium massiliense.</title>
        <authorList>
            <person name="Busche T."/>
            <person name="Kalinowski J."/>
            <person name="Ruckert C."/>
        </authorList>
    </citation>
    <scope>NUCLEOTIDE SEQUENCE [LARGE SCALE GENOMIC DNA]</scope>
    <source>
        <strain evidence="1 2">DSM 45435</strain>
    </source>
</reference>
<dbReference type="EMBL" id="CP063189">
    <property type="protein sequence ID" value="WCZ32666.1"/>
    <property type="molecule type" value="Genomic_DNA"/>
</dbReference>